<keyword evidence="2" id="KW-1185">Reference proteome</keyword>
<evidence type="ECO:0000313" key="2">
    <source>
        <dbReference type="Proteomes" id="UP001431209"/>
    </source>
</evidence>
<comment type="caution">
    <text evidence="1">The sequence shown here is derived from an EMBL/GenBank/DDBJ whole genome shotgun (WGS) entry which is preliminary data.</text>
</comment>
<protein>
    <submittedName>
        <fullName evidence="1">Uncharacterized protein</fullName>
    </submittedName>
</protein>
<dbReference type="EMBL" id="JAOPGA020001803">
    <property type="protein sequence ID" value="KAL0491457.1"/>
    <property type="molecule type" value="Genomic_DNA"/>
</dbReference>
<gene>
    <name evidence="1" type="ORF">AKO1_000885</name>
</gene>
<evidence type="ECO:0000313" key="1">
    <source>
        <dbReference type="EMBL" id="KAL0491457.1"/>
    </source>
</evidence>
<reference evidence="1 2" key="1">
    <citation type="submission" date="2024-03" db="EMBL/GenBank/DDBJ databases">
        <title>The Acrasis kona genome and developmental transcriptomes reveal deep origins of eukaryotic multicellular pathways.</title>
        <authorList>
            <person name="Sheikh S."/>
            <person name="Fu C.-J."/>
            <person name="Brown M.W."/>
            <person name="Baldauf S.L."/>
        </authorList>
    </citation>
    <scope>NUCLEOTIDE SEQUENCE [LARGE SCALE GENOMIC DNA]</scope>
    <source>
        <strain evidence="1 2">ATCC MYA-3509</strain>
    </source>
</reference>
<proteinExistence type="predicted"/>
<organism evidence="1 2">
    <name type="scientific">Acrasis kona</name>
    <dbReference type="NCBI Taxonomy" id="1008807"/>
    <lineage>
        <taxon>Eukaryota</taxon>
        <taxon>Discoba</taxon>
        <taxon>Heterolobosea</taxon>
        <taxon>Tetramitia</taxon>
        <taxon>Eutetramitia</taxon>
        <taxon>Acrasidae</taxon>
        <taxon>Acrasis</taxon>
    </lineage>
</organism>
<accession>A0AAW2ZQP3</accession>
<name>A0AAW2ZQP3_9EUKA</name>
<dbReference type="Proteomes" id="UP001431209">
    <property type="component" value="Unassembled WGS sequence"/>
</dbReference>
<sequence>MLRRGCSSIFLRSRISPVFALNKNLITVRQYSQENRHDELDEEEKLLGKSYHLTEEQKLRNKFLQFKREHGHDYLGAKLAPTARSDIEERAREVSELINSFFISEEAPKQLSYEAQDLWSRLKYSFDFISKTTWHRLNDVEKYEEWQAINLQHKITKLNEKEAKLINPLMDSLNKYWTVALRVEHVYSIVDELVHKYQNTYTSPKEDQTLVYELVEEYVELSEIYKNDSFVLGKLTPLLEELTFLKQKLVMPGLSVRYPVLFK</sequence>
<dbReference type="AlphaFoldDB" id="A0AAW2ZQP3"/>